<dbReference type="SMART" id="SM00420">
    <property type="entry name" value="HTH_DEOR"/>
    <property type="match status" value="1"/>
</dbReference>
<accession>A0A923L7E1</accession>
<protein>
    <submittedName>
        <fullName evidence="4">DeoR/GlpR transcriptional regulator</fullName>
    </submittedName>
</protein>
<dbReference type="InterPro" id="IPR014036">
    <property type="entry name" value="DeoR-like_C"/>
</dbReference>
<dbReference type="InterPro" id="IPR050313">
    <property type="entry name" value="Carb_Metab_HTH_regulators"/>
</dbReference>
<dbReference type="InterPro" id="IPR036390">
    <property type="entry name" value="WH_DNA-bd_sf"/>
</dbReference>
<gene>
    <name evidence="4" type="ORF">H8S33_13340</name>
</gene>
<dbReference type="SUPFAM" id="SSF46785">
    <property type="entry name" value="Winged helix' DNA-binding domain"/>
    <property type="match status" value="1"/>
</dbReference>
<dbReference type="RefSeq" id="WP_186870505.1">
    <property type="nucleotide sequence ID" value="NZ_JACOOL010000010.1"/>
</dbReference>
<dbReference type="PRINTS" id="PR00037">
    <property type="entry name" value="HTHLACR"/>
</dbReference>
<comment type="caution">
    <text evidence="4">The sequence shown here is derived from an EMBL/GenBank/DDBJ whole genome shotgun (WGS) entry which is preliminary data.</text>
</comment>
<dbReference type="InterPro" id="IPR001034">
    <property type="entry name" value="DeoR_HTH"/>
</dbReference>
<evidence type="ECO:0000313" key="4">
    <source>
        <dbReference type="EMBL" id="MBC5637794.1"/>
    </source>
</evidence>
<sequence>MLAEERRQIILEILQKDGRVIAKELADLFQISVDSVRRDLSMMENQGLLQKTYGGAIALKPLQKVRTLPSSETKRYGIPEPHQDAISKLASSYIQEHDTVFIGGAGIQYGMLKHLPVDIPFTLVTNSMKIAESVRKQKNITAYLIGGKLRAESAGSMIDILAIEMMSKFSLDIGFMTGGGITASGISTATPEGAAFARKVAEVSRKNICLAPNEKVGQNMFITSVPIDKIDLIITDEAASEKVIQEIEKTNAEIIIVNTTSTKE</sequence>
<dbReference type="PANTHER" id="PTHR30363:SF51">
    <property type="entry name" value="HTH-TYPE TRANSCRIPTIONAL REPRESSOR GLCR"/>
    <property type="match status" value="1"/>
</dbReference>
<name>A0A923L7E1_9BACI</name>
<keyword evidence="5" id="KW-1185">Reference proteome</keyword>
<keyword evidence="1" id="KW-0805">Transcription regulation</keyword>
<evidence type="ECO:0000259" key="3">
    <source>
        <dbReference type="PROSITE" id="PS51000"/>
    </source>
</evidence>
<dbReference type="GO" id="GO:0003700">
    <property type="term" value="F:DNA-binding transcription factor activity"/>
    <property type="evidence" value="ECO:0007669"/>
    <property type="project" value="InterPro"/>
</dbReference>
<evidence type="ECO:0000256" key="2">
    <source>
        <dbReference type="ARBA" id="ARBA00023163"/>
    </source>
</evidence>
<reference evidence="4" key="1">
    <citation type="submission" date="2020-08" db="EMBL/GenBank/DDBJ databases">
        <title>Genome public.</title>
        <authorList>
            <person name="Liu C."/>
            <person name="Sun Q."/>
        </authorList>
    </citation>
    <scope>NUCLEOTIDE SEQUENCE</scope>
    <source>
        <strain evidence="4">BX22</strain>
    </source>
</reference>
<dbReference type="SUPFAM" id="SSF100950">
    <property type="entry name" value="NagB/RpiA/CoA transferase-like"/>
    <property type="match status" value="1"/>
</dbReference>
<dbReference type="Pfam" id="PF00455">
    <property type="entry name" value="DeoRC"/>
    <property type="match status" value="1"/>
</dbReference>
<dbReference type="AlphaFoldDB" id="A0A923L7E1"/>
<proteinExistence type="predicted"/>
<dbReference type="Pfam" id="PF08220">
    <property type="entry name" value="HTH_DeoR"/>
    <property type="match status" value="1"/>
</dbReference>
<keyword evidence="2" id="KW-0804">Transcription</keyword>
<dbReference type="SMART" id="SM01134">
    <property type="entry name" value="DeoRC"/>
    <property type="match status" value="1"/>
</dbReference>
<dbReference type="PANTHER" id="PTHR30363">
    <property type="entry name" value="HTH-TYPE TRANSCRIPTIONAL REGULATOR SRLR-RELATED"/>
    <property type="match status" value="1"/>
</dbReference>
<dbReference type="EMBL" id="JACOOL010000010">
    <property type="protein sequence ID" value="MBC5637794.1"/>
    <property type="molecule type" value="Genomic_DNA"/>
</dbReference>
<dbReference type="Proteomes" id="UP000637359">
    <property type="component" value="Unassembled WGS sequence"/>
</dbReference>
<feature type="domain" description="HTH deoR-type" evidence="3">
    <location>
        <begin position="3"/>
        <end position="58"/>
    </location>
</feature>
<dbReference type="InterPro" id="IPR037171">
    <property type="entry name" value="NagB/RpiA_transferase-like"/>
</dbReference>
<dbReference type="PROSITE" id="PS51000">
    <property type="entry name" value="HTH_DEOR_2"/>
    <property type="match status" value="1"/>
</dbReference>
<evidence type="ECO:0000313" key="5">
    <source>
        <dbReference type="Proteomes" id="UP000637359"/>
    </source>
</evidence>
<dbReference type="InterPro" id="IPR036388">
    <property type="entry name" value="WH-like_DNA-bd_sf"/>
</dbReference>
<evidence type="ECO:0000256" key="1">
    <source>
        <dbReference type="ARBA" id="ARBA00023015"/>
    </source>
</evidence>
<organism evidence="4 5">
    <name type="scientific">Ornithinibacillus hominis</name>
    <dbReference type="NCBI Taxonomy" id="2763055"/>
    <lineage>
        <taxon>Bacteria</taxon>
        <taxon>Bacillati</taxon>
        <taxon>Bacillota</taxon>
        <taxon>Bacilli</taxon>
        <taxon>Bacillales</taxon>
        <taxon>Bacillaceae</taxon>
        <taxon>Ornithinibacillus</taxon>
    </lineage>
</organism>
<dbReference type="Gene3D" id="1.10.10.10">
    <property type="entry name" value="Winged helix-like DNA-binding domain superfamily/Winged helix DNA-binding domain"/>
    <property type="match status" value="1"/>
</dbReference>